<feature type="transmembrane region" description="Helical" evidence="2">
    <location>
        <begin position="333"/>
        <end position="351"/>
    </location>
</feature>
<keyword evidence="2" id="KW-0812">Transmembrane</keyword>
<protein>
    <recommendedName>
        <fullName evidence="5">DUF2723 domain-containing protein</fullName>
    </recommendedName>
</protein>
<proteinExistence type="predicted"/>
<dbReference type="InterPro" id="IPR021280">
    <property type="entry name" value="TMEM260-like"/>
</dbReference>
<feature type="transmembrane region" description="Helical" evidence="2">
    <location>
        <begin position="194"/>
        <end position="219"/>
    </location>
</feature>
<evidence type="ECO:0008006" key="5">
    <source>
        <dbReference type="Google" id="ProtNLM"/>
    </source>
</evidence>
<evidence type="ECO:0000313" key="3">
    <source>
        <dbReference type="EMBL" id="KAF0730358.1"/>
    </source>
</evidence>
<dbReference type="Pfam" id="PF11028">
    <property type="entry name" value="TMEM260-like"/>
    <property type="match status" value="1"/>
</dbReference>
<sequence length="737" mass="83539">MQRRRKLSKAKESPESSETEAPVAAEIKQSNGSIMDPILWIVGAVVLGVYSQTLYPSIPGGDSGELVAESCHLGVSHPPGYPIFNMINYLVVNIPGSAPKAWKANLFSAACDTGCSMLIYTMILNWQDSAISEKWLTKTAAATASVAFAWSPLIWTYAVGAEVFAMNNLFAALLLWTLQEYAQHRSWSGVCRGAFFSGLALCNQHTIVLFDVPIILWVLWTSRRELTLNRLGQLALFFLLGLLPYAYMPLTSYWNPQPGSWGDVTSFYGFFHHLRRGDYGTFRLFATDRETESLQERLVFYFKDAIVREGGYILCPLALVGIFHRPRTLGKSLASLGYIILFVYVFYLVVFHSLSNMPLTEGLLYGVHMRFWQQPNIILFLWGGIGLSTILRRLHRASKTLGVLGALVAISAAIAQGAFWYPLMNQSEAWYIHNYAKALLDPLPEGALLFVNYDLQWTSIRYLQRCEHFRTDLTVLNLSMMTYEWFAKKHALYPQLSFPGTRLVASVATDKHGFTIRELIQANIKLFPSGIYLGGQLNFPDPTLQENFILVPHGLLDKFHPTDKRLYKSLKTWYRHYKQNLAKVNFHLSSLPSTEIYNDETWEWTVARDYHMKQLSAATFLLDETIKGSGNITYLAECAKPLEHSLLHEPRQFWSESLLKNLGLGYAYIVRSADDFPVDGPDPFLPHVGRNIADKTKWKDRASERMLEVWRQWIALPSARSDPGYAAIADIVGKFTK</sequence>
<evidence type="ECO:0000256" key="1">
    <source>
        <dbReference type="SAM" id="MobiDB-lite"/>
    </source>
</evidence>
<evidence type="ECO:0000256" key="2">
    <source>
        <dbReference type="SAM" id="Phobius"/>
    </source>
</evidence>
<dbReference type="AlphaFoldDB" id="A0A6G0WS99"/>
<feature type="transmembrane region" description="Helical" evidence="2">
    <location>
        <begin position="371"/>
        <end position="391"/>
    </location>
</feature>
<dbReference type="VEuPathDB" id="FungiDB:AeMF1_012518"/>
<reference evidence="3 4" key="1">
    <citation type="submission" date="2019-07" db="EMBL/GenBank/DDBJ databases">
        <title>Genomics analysis of Aphanomyces spp. identifies a new class of oomycete effector associated with host adaptation.</title>
        <authorList>
            <person name="Gaulin E."/>
        </authorList>
    </citation>
    <scope>NUCLEOTIDE SEQUENCE [LARGE SCALE GENOMIC DNA]</scope>
    <source>
        <strain evidence="3 4">ATCC 201684</strain>
    </source>
</reference>
<keyword evidence="4" id="KW-1185">Reference proteome</keyword>
<dbReference type="Proteomes" id="UP000481153">
    <property type="component" value="Unassembled WGS sequence"/>
</dbReference>
<gene>
    <name evidence="3" type="ORF">Ae201684_012352</name>
</gene>
<dbReference type="PANTHER" id="PTHR16214:SF3">
    <property type="entry name" value="TRANSMEMBRANE PROTEIN 260"/>
    <property type="match status" value="1"/>
</dbReference>
<dbReference type="PANTHER" id="PTHR16214">
    <property type="entry name" value="TRANSMEMBRANE PROTEIN 260"/>
    <property type="match status" value="1"/>
</dbReference>
<organism evidence="3 4">
    <name type="scientific">Aphanomyces euteiches</name>
    <dbReference type="NCBI Taxonomy" id="100861"/>
    <lineage>
        <taxon>Eukaryota</taxon>
        <taxon>Sar</taxon>
        <taxon>Stramenopiles</taxon>
        <taxon>Oomycota</taxon>
        <taxon>Saprolegniomycetes</taxon>
        <taxon>Saprolegniales</taxon>
        <taxon>Verrucalvaceae</taxon>
        <taxon>Aphanomyces</taxon>
    </lineage>
</organism>
<comment type="caution">
    <text evidence="3">The sequence shown here is derived from an EMBL/GenBank/DDBJ whole genome shotgun (WGS) entry which is preliminary data.</text>
</comment>
<dbReference type="EMBL" id="VJMJ01000155">
    <property type="protein sequence ID" value="KAF0730358.1"/>
    <property type="molecule type" value="Genomic_DNA"/>
</dbReference>
<keyword evidence="2" id="KW-0472">Membrane</keyword>
<accession>A0A6G0WS99</accession>
<feature type="region of interest" description="Disordered" evidence="1">
    <location>
        <begin position="1"/>
        <end position="23"/>
    </location>
</feature>
<name>A0A6G0WS99_9STRA</name>
<evidence type="ECO:0000313" key="4">
    <source>
        <dbReference type="Proteomes" id="UP000481153"/>
    </source>
</evidence>
<feature type="transmembrane region" description="Helical" evidence="2">
    <location>
        <begin position="231"/>
        <end position="248"/>
    </location>
</feature>
<feature type="transmembrane region" description="Helical" evidence="2">
    <location>
        <begin position="135"/>
        <end position="158"/>
    </location>
</feature>
<dbReference type="InterPro" id="IPR052724">
    <property type="entry name" value="GT117_domain-containing"/>
</dbReference>
<feature type="transmembrane region" description="Helical" evidence="2">
    <location>
        <begin position="403"/>
        <end position="423"/>
    </location>
</feature>
<keyword evidence="2" id="KW-1133">Transmembrane helix</keyword>